<keyword evidence="3" id="KW-1185">Reference proteome</keyword>
<feature type="chain" id="PRO_5036723210" evidence="1">
    <location>
        <begin position="26"/>
        <end position="279"/>
    </location>
</feature>
<proteinExistence type="predicted"/>
<feature type="signal peptide" evidence="1">
    <location>
        <begin position="1"/>
        <end position="25"/>
    </location>
</feature>
<evidence type="ECO:0000256" key="1">
    <source>
        <dbReference type="SAM" id="SignalP"/>
    </source>
</evidence>
<accession>A0A944DCZ7</accession>
<dbReference type="InterPro" id="IPR015943">
    <property type="entry name" value="WD40/YVTN_repeat-like_dom_sf"/>
</dbReference>
<evidence type="ECO:0000313" key="3">
    <source>
        <dbReference type="Proteomes" id="UP000694660"/>
    </source>
</evidence>
<dbReference type="InterPro" id="IPR013424">
    <property type="entry name" value="Ice-binding_C"/>
</dbReference>
<reference evidence="3" key="1">
    <citation type="journal article" date="2022" name="ISME J.">
        <title>Genetic and phylogenetic analysis of dissimilatory iodate-reducing bacteria identifies potential niches across the world's oceans.</title>
        <authorList>
            <person name="Reyes-Umana V."/>
            <person name="Henning Z."/>
            <person name="Lee K."/>
            <person name="Barnum T.P."/>
            <person name="Coates J.D."/>
        </authorList>
    </citation>
    <scope>NUCLEOTIDE SEQUENCE [LARGE SCALE GENOMIC DNA]</scope>
    <source>
        <strain evidence="3">IR12</strain>
    </source>
</reference>
<dbReference type="SUPFAM" id="SSF63825">
    <property type="entry name" value="YWTD domain"/>
    <property type="match status" value="1"/>
</dbReference>
<organism evidence="2 3">
    <name type="scientific">Denitromonas iodatirespirans</name>
    <dbReference type="NCBI Taxonomy" id="2795389"/>
    <lineage>
        <taxon>Bacteria</taxon>
        <taxon>Pseudomonadati</taxon>
        <taxon>Pseudomonadota</taxon>
        <taxon>Betaproteobacteria</taxon>
        <taxon>Rhodocyclales</taxon>
        <taxon>Zoogloeaceae</taxon>
        <taxon>Denitromonas</taxon>
    </lineage>
</organism>
<dbReference type="Gene3D" id="2.130.10.10">
    <property type="entry name" value="YVTN repeat-like/Quinoprotein amine dehydrogenase"/>
    <property type="match status" value="1"/>
</dbReference>
<evidence type="ECO:0000313" key="2">
    <source>
        <dbReference type="EMBL" id="MBT0962796.1"/>
    </source>
</evidence>
<sequence length="279" mass="28066">MKHVAFAKTALAVAALAAAMGGAQAGTLYIGGWNTGTVYSVDLTAQSVTPLVGGFSQISGMEGIGNDLYVFTQSNDVVSKIDPTTGATLTTYNLGALGINVTGEGTFAMHSDLTGFTSSSSGSVGTYYTFDLNANTATNIGTGISFDGVDYAPNGVLYGLTQSPSTPGGSELRIIDPMTGTTQLVGSTGISSSALAGLVVADGDFIAAIGSSLYRIDPFTAAPTFLFDAGIGDISGAAFLGSTNPGEDPNPNPMPEPMSLALLGLGLAGLGASRRFSKK</sequence>
<keyword evidence="1" id="KW-0732">Signal</keyword>
<dbReference type="Proteomes" id="UP000694660">
    <property type="component" value="Unassembled WGS sequence"/>
</dbReference>
<name>A0A944DCZ7_DENI1</name>
<dbReference type="RefSeq" id="WP_214362747.1">
    <property type="nucleotide sequence ID" value="NZ_JAEKFT010000020.1"/>
</dbReference>
<protein>
    <submittedName>
        <fullName evidence="2">PEP-CTERM sorting domain-containing protein</fullName>
    </submittedName>
</protein>
<dbReference type="EMBL" id="JAEKFT010000020">
    <property type="protein sequence ID" value="MBT0962796.1"/>
    <property type="molecule type" value="Genomic_DNA"/>
</dbReference>
<comment type="caution">
    <text evidence="2">The sequence shown here is derived from an EMBL/GenBank/DDBJ whole genome shotgun (WGS) entry which is preliminary data.</text>
</comment>
<dbReference type="NCBIfam" id="TIGR02595">
    <property type="entry name" value="PEP_CTERM"/>
    <property type="match status" value="1"/>
</dbReference>
<gene>
    <name evidence="2" type="ORF">I8J34_16565</name>
</gene>
<dbReference type="AlphaFoldDB" id="A0A944DCZ7"/>